<evidence type="ECO:0000259" key="2">
    <source>
        <dbReference type="Pfam" id="PF04773"/>
    </source>
</evidence>
<evidence type="ECO:0000313" key="4">
    <source>
        <dbReference type="Proteomes" id="UP000593915"/>
    </source>
</evidence>
<feature type="signal peptide" evidence="1">
    <location>
        <begin position="1"/>
        <end position="22"/>
    </location>
</feature>
<accession>A0A7S6WMN7</accession>
<feature type="chain" id="PRO_5032350815" evidence="1">
    <location>
        <begin position="23"/>
        <end position="230"/>
    </location>
</feature>
<dbReference type="Proteomes" id="UP000593915">
    <property type="component" value="Chromosome"/>
</dbReference>
<dbReference type="Gene3D" id="2.60.120.1440">
    <property type="match status" value="1"/>
</dbReference>
<keyword evidence="1" id="KW-0732">Signal</keyword>
<evidence type="ECO:0000256" key="1">
    <source>
        <dbReference type="SAM" id="SignalP"/>
    </source>
</evidence>
<proteinExistence type="predicted"/>
<evidence type="ECO:0000313" key="3">
    <source>
        <dbReference type="EMBL" id="QOW59940.1"/>
    </source>
</evidence>
<sequence length="230" mass="24435">MKKLILTAVFIFCFFIPLSAVSAEIIAVKGKAEIKQNGVWVAAKQGDVVSAGNTISTAFKSELTLRIDGSTVIVQPLTRLTVEEIAAKAETVSSKVYLNVGSVKADIKPASTKKVEFKVRTPVATASVRGTSGRIYSDGTLEGFSGKWLYYTDSGTTVFVAPGNSVSIDDKGTVIPPQTAKIISAGENAITTLADREKKGNSLSSVNNDIDVSELSPIQETITISISWED</sequence>
<dbReference type="PANTHER" id="PTHR38731">
    <property type="entry name" value="LIPL45-RELATED LIPOPROTEIN-RELATED"/>
    <property type="match status" value="1"/>
</dbReference>
<organism evidence="3 4">
    <name type="scientific">Treponema pedis</name>
    <dbReference type="NCBI Taxonomy" id="409322"/>
    <lineage>
        <taxon>Bacteria</taxon>
        <taxon>Pseudomonadati</taxon>
        <taxon>Spirochaetota</taxon>
        <taxon>Spirochaetia</taxon>
        <taxon>Spirochaetales</taxon>
        <taxon>Treponemataceae</taxon>
        <taxon>Treponema</taxon>
    </lineage>
</organism>
<dbReference type="InterPro" id="IPR006860">
    <property type="entry name" value="FecR"/>
</dbReference>
<feature type="domain" description="FecR protein" evidence="2">
    <location>
        <begin position="54"/>
        <end position="138"/>
    </location>
</feature>
<dbReference type="EMBL" id="CP061839">
    <property type="protein sequence ID" value="QOW59940.1"/>
    <property type="molecule type" value="Genomic_DNA"/>
</dbReference>
<protein>
    <submittedName>
        <fullName evidence="3">FecR domain-containing protein</fullName>
    </submittedName>
</protein>
<gene>
    <name evidence="3" type="ORF">IFE08_08710</name>
</gene>
<name>A0A7S6WMN7_9SPIR</name>
<dbReference type="Pfam" id="PF04773">
    <property type="entry name" value="FecR"/>
    <property type="match status" value="1"/>
</dbReference>
<dbReference type="AlphaFoldDB" id="A0A7S6WMN7"/>
<dbReference type="RefSeq" id="WP_194075567.1">
    <property type="nucleotide sequence ID" value="NZ_CP061839.1"/>
</dbReference>
<reference evidence="3 4" key="1">
    <citation type="submission" date="2020-09" db="EMBL/GenBank/DDBJ databases">
        <title>Characterization of Treponema spp. from bovine digital dermatitis in Korea.</title>
        <authorList>
            <person name="Espiritu H.M."/>
            <person name="Cho Y.I."/>
            <person name="Mamuad L."/>
        </authorList>
    </citation>
    <scope>NUCLEOTIDE SEQUENCE [LARGE SCALE GENOMIC DNA]</scope>
    <source>
        <strain evidence="3 4">KS1</strain>
    </source>
</reference>